<protein>
    <submittedName>
        <fullName evidence="1">Uncharacterized protein</fullName>
    </submittedName>
</protein>
<reference evidence="1" key="1">
    <citation type="journal article" date="2012" name="PLoS ONE">
        <title>Gene sets for utilization of primary and secondary nutrition supplies in the distal gut of endangered iberian lynx.</title>
        <authorList>
            <person name="Alcaide M."/>
            <person name="Messina E."/>
            <person name="Richter M."/>
            <person name="Bargiela R."/>
            <person name="Peplies J."/>
            <person name="Huws S.A."/>
            <person name="Newbold C.J."/>
            <person name="Golyshin P.N."/>
            <person name="Simon M.A."/>
            <person name="Lopez G."/>
            <person name="Yakimov M.M."/>
            <person name="Ferrer M."/>
        </authorList>
    </citation>
    <scope>NUCLEOTIDE SEQUENCE</scope>
</reference>
<feature type="non-terminal residue" evidence="1">
    <location>
        <position position="82"/>
    </location>
</feature>
<sequence length="82" mass="8929">MTMIGLAVGAGHLVDLAGVDPGALPVEVVELELHELHLRVDGEDLVQQVRRVVEREAHVADESPLLLLQQPVEALELLVLRV</sequence>
<accession>J9FXD7</accession>
<proteinExistence type="predicted"/>
<dbReference type="AlphaFoldDB" id="J9FXD7"/>
<name>J9FXD7_9ZZZZ</name>
<comment type="caution">
    <text evidence="1">The sequence shown here is derived from an EMBL/GenBank/DDBJ whole genome shotgun (WGS) entry which is preliminary data.</text>
</comment>
<gene>
    <name evidence="1" type="ORF">EVA_12253</name>
</gene>
<evidence type="ECO:0000313" key="1">
    <source>
        <dbReference type="EMBL" id="EJW99641.1"/>
    </source>
</evidence>
<organism evidence="1">
    <name type="scientific">gut metagenome</name>
    <dbReference type="NCBI Taxonomy" id="749906"/>
    <lineage>
        <taxon>unclassified sequences</taxon>
        <taxon>metagenomes</taxon>
        <taxon>organismal metagenomes</taxon>
    </lineage>
</organism>
<dbReference type="EMBL" id="AMCI01003715">
    <property type="protein sequence ID" value="EJW99641.1"/>
    <property type="molecule type" value="Genomic_DNA"/>
</dbReference>